<dbReference type="PIRSF" id="PIRSF019345">
    <property type="entry name" value="ScpB"/>
    <property type="match status" value="1"/>
</dbReference>
<dbReference type="PANTHER" id="PTHR34298">
    <property type="entry name" value="SEGREGATION AND CONDENSATION PROTEIN B"/>
    <property type="match status" value="1"/>
</dbReference>
<name>A0A3G6K3Z5_LACDL</name>
<evidence type="ECO:0000313" key="6">
    <source>
        <dbReference type="EMBL" id="AZA16289.1"/>
    </source>
</evidence>
<dbReference type="SUPFAM" id="SSF46785">
    <property type="entry name" value="Winged helix' DNA-binding domain"/>
    <property type="match status" value="2"/>
</dbReference>
<keyword evidence="3 5" id="KW-0159">Chromosome partition</keyword>
<protein>
    <recommendedName>
        <fullName evidence="5">Segregation and condensation protein B</fullName>
    </recommendedName>
</protein>
<reference evidence="6" key="1">
    <citation type="submission" date="2018-07" db="EMBL/GenBank/DDBJ databases">
        <authorList>
            <person name="Somerville V."/>
        </authorList>
    </citation>
    <scope>NUCLEOTIDE SEQUENCE</scope>
    <source>
        <strain evidence="6">NWC_2_2</strain>
    </source>
</reference>
<dbReference type="HAMAP" id="MF_01804">
    <property type="entry name" value="ScpB"/>
    <property type="match status" value="1"/>
</dbReference>
<dbReference type="EMBL" id="CP031023">
    <property type="protein sequence ID" value="AZA16289.1"/>
    <property type="molecule type" value="Genomic_DNA"/>
</dbReference>
<dbReference type="PANTHER" id="PTHR34298:SF2">
    <property type="entry name" value="SEGREGATION AND CONDENSATION PROTEIN B"/>
    <property type="match status" value="1"/>
</dbReference>
<evidence type="ECO:0000256" key="5">
    <source>
        <dbReference type="HAMAP-Rule" id="MF_01804"/>
    </source>
</evidence>
<comment type="subunit">
    <text evidence="5">Homodimer. Homodimerization may be required to stabilize the binding of ScpA to the Smc head domains. Component of a cohesin-like complex composed of ScpA, ScpB and the Smc homodimer, in which ScpA and ScpB bind to the head domain of Smc. The presence of the three proteins is required for the association of the complex with DNA.</text>
</comment>
<organism evidence="6">
    <name type="scientific">Lactobacillus delbrueckii subsp. lactis</name>
    <dbReference type="NCBI Taxonomy" id="29397"/>
    <lineage>
        <taxon>Bacteria</taxon>
        <taxon>Bacillati</taxon>
        <taxon>Bacillota</taxon>
        <taxon>Bacilli</taxon>
        <taxon>Lactobacillales</taxon>
        <taxon>Lactobacillaceae</taxon>
        <taxon>Lactobacillus</taxon>
    </lineage>
</organism>
<dbReference type="GO" id="GO:0006260">
    <property type="term" value="P:DNA replication"/>
    <property type="evidence" value="ECO:0007669"/>
    <property type="project" value="UniProtKB-UniRule"/>
</dbReference>
<dbReference type="GO" id="GO:0051304">
    <property type="term" value="P:chromosome separation"/>
    <property type="evidence" value="ECO:0007669"/>
    <property type="project" value="InterPro"/>
</dbReference>
<sequence>MTSKTAQLQALLYVAGDGGIKKEQLRDLLQLADPEIESLAKRLQEKLASDPDCGLQLLEINDEYKLTTSGEVSDLVEAYFNKDLTKNISQSALEILAIVAYRQPITRIEIDEIRGVNSSGALQTLVWRGLVKAQGVKDAPGHPKLYVTTDYFLQYFGYKSLADLPVIENFEDSSFDADSQVDLFAENGTADKALQKMEDL</sequence>
<proteinExistence type="inferred from homology"/>
<dbReference type="InterPro" id="IPR036390">
    <property type="entry name" value="WH_DNA-bd_sf"/>
</dbReference>
<comment type="similarity">
    <text evidence="5">Belongs to the ScpB family.</text>
</comment>
<dbReference type="GO" id="GO:0051301">
    <property type="term" value="P:cell division"/>
    <property type="evidence" value="ECO:0007669"/>
    <property type="project" value="UniProtKB-KW"/>
</dbReference>
<gene>
    <name evidence="5 6" type="primary">scpB</name>
    <name evidence="6" type="ORF">DQL93_07110</name>
</gene>
<keyword evidence="4 5" id="KW-0131">Cell cycle</keyword>
<dbReference type="Gene3D" id="1.10.10.10">
    <property type="entry name" value="Winged helix-like DNA-binding domain superfamily/Winged helix DNA-binding domain"/>
    <property type="match status" value="2"/>
</dbReference>
<evidence type="ECO:0000256" key="3">
    <source>
        <dbReference type="ARBA" id="ARBA00022829"/>
    </source>
</evidence>
<dbReference type="InterPro" id="IPR036388">
    <property type="entry name" value="WH-like_DNA-bd_sf"/>
</dbReference>
<evidence type="ECO:0000256" key="4">
    <source>
        <dbReference type="ARBA" id="ARBA00023306"/>
    </source>
</evidence>
<comment type="function">
    <text evidence="5">Participates in chromosomal partition during cell division. May act via the formation of a condensin-like complex containing Smc and ScpA that pull DNA away from mid-cell into both cell halves.</text>
</comment>
<dbReference type="AlphaFoldDB" id="A0A3G6K3Z5"/>
<evidence type="ECO:0000256" key="1">
    <source>
        <dbReference type="ARBA" id="ARBA00022490"/>
    </source>
</evidence>
<accession>A0A3G6K3Z5</accession>
<evidence type="ECO:0000256" key="2">
    <source>
        <dbReference type="ARBA" id="ARBA00022618"/>
    </source>
</evidence>
<dbReference type="Pfam" id="PF04079">
    <property type="entry name" value="SMC_ScpB"/>
    <property type="match status" value="1"/>
</dbReference>
<comment type="subcellular location">
    <subcellularLocation>
        <location evidence="5">Cytoplasm</location>
    </subcellularLocation>
    <text evidence="5">Associated with two foci at the outer edges of the nucleoid region in young cells, and at four foci within both cell halves in older cells.</text>
</comment>
<dbReference type="InterPro" id="IPR005234">
    <property type="entry name" value="ScpB_csome_segregation"/>
</dbReference>
<dbReference type="RefSeq" id="WP_138490742.1">
    <property type="nucleotide sequence ID" value="NZ_CP046131.1"/>
</dbReference>
<keyword evidence="2 5" id="KW-0132">Cell division</keyword>
<dbReference type="NCBIfam" id="TIGR00281">
    <property type="entry name" value="SMC-Scp complex subunit ScpB"/>
    <property type="match status" value="1"/>
</dbReference>
<dbReference type="GO" id="GO:0005737">
    <property type="term" value="C:cytoplasm"/>
    <property type="evidence" value="ECO:0007669"/>
    <property type="project" value="UniProtKB-SubCell"/>
</dbReference>
<keyword evidence="1 5" id="KW-0963">Cytoplasm</keyword>